<dbReference type="InterPro" id="IPR032710">
    <property type="entry name" value="NTF2-like_dom_sf"/>
</dbReference>
<proteinExistence type="predicted"/>
<dbReference type="EMBL" id="JQ071498">
    <property type="protein sequence ID" value="AFR74972.1"/>
    <property type="molecule type" value="Genomic_DNA"/>
</dbReference>
<dbReference type="AlphaFoldDB" id="J9UGM0"/>
<evidence type="ECO:0000259" key="2">
    <source>
        <dbReference type="Pfam" id="PF13474"/>
    </source>
</evidence>
<dbReference type="Gene3D" id="3.10.450.50">
    <property type="match status" value="1"/>
</dbReference>
<feature type="signal peptide" evidence="1">
    <location>
        <begin position="1"/>
        <end position="21"/>
    </location>
</feature>
<gene>
    <name evidence="3" type="ORF">pO3Cd1.10</name>
</gene>
<sequence length="181" mass="19132">MNALTALLTGALLLAASAASAASAAPAAPVTPVAPALNDATRTEDSAAILAIIAAIERGWEQGDGTPFREHFLDYDGARYMESGGQNVGLDDLVGRHVESEQGSVENLQLDFSNPVINFEGPDFAWALAETRVKGKVLKTGKMLDKKGFETFLFRKVGGAWKVVHTHSSSRDANPVPAPSK</sequence>
<dbReference type="SUPFAM" id="SSF54427">
    <property type="entry name" value="NTF2-like"/>
    <property type="match status" value="1"/>
</dbReference>
<dbReference type="Pfam" id="PF13474">
    <property type="entry name" value="SnoaL_3"/>
    <property type="match status" value="1"/>
</dbReference>
<feature type="chain" id="PRO_5003828823" evidence="1">
    <location>
        <begin position="22"/>
        <end position="181"/>
    </location>
</feature>
<feature type="domain" description="SnoaL-like" evidence="2">
    <location>
        <begin position="60"/>
        <end position="169"/>
    </location>
</feature>
<reference evidence="3" key="1">
    <citation type="submission" date="2011-11" db="EMBL/GenBank/DDBJ databases">
        <title>Metagenomic clone conferring cadmium resistance on Escherichia coli and its analysis.</title>
        <authorList>
            <person name="Deja-Sikora E."/>
            <person name="Golebiewski M."/>
            <person name="Tretyn A."/>
        </authorList>
    </citation>
    <scope>NUCLEOTIDE SEQUENCE</scope>
</reference>
<keyword evidence="1" id="KW-0732">Signal</keyword>
<organism evidence="3">
    <name type="scientific">uncultured Lysobacteraceae bacterium</name>
    <dbReference type="NCBI Taxonomy" id="211441"/>
    <lineage>
        <taxon>Bacteria</taxon>
        <taxon>Pseudomonadati</taxon>
        <taxon>Pseudomonadota</taxon>
        <taxon>Gammaproteobacteria</taxon>
        <taxon>Lysobacterales</taxon>
        <taxon>Lysobacteraceae</taxon>
        <taxon>environmental samples</taxon>
    </lineage>
</organism>
<protein>
    <submittedName>
        <fullName evidence="3">PO3Cd1.10</fullName>
    </submittedName>
</protein>
<accession>J9UGM0</accession>
<name>J9UGM0_9GAMM</name>
<evidence type="ECO:0000256" key="1">
    <source>
        <dbReference type="SAM" id="SignalP"/>
    </source>
</evidence>
<evidence type="ECO:0000313" key="3">
    <source>
        <dbReference type="EMBL" id="AFR74972.1"/>
    </source>
</evidence>
<dbReference type="InterPro" id="IPR037401">
    <property type="entry name" value="SnoaL-like"/>
</dbReference>